<evidence type="ECO:0000313" key="2">
    <source>
        <dbReference type="EMBL" id="QGW77499.1"/>
    </source>
</evidence>
<dbReference type="Pfam" id="PF16220">
    <property type="entry name" value="DUF4880"/>
    <property type="match status" value="1"/>
</dbReference>
<keyword evidence="3" id="KW-1185">Reference proteome</keyword>
<dbReference type="InterPro" id="IPR032623">
    <property type="entry name" value="FecR_N"/>
</dbReference>
<sequence>MRGCSMRCPRVCKMTEAVPLDSIRDQAAQWLLRLDDNPSPEDLAQFRSWCEVDHRHGQIYQQLQQLWQAVSPSPKAKSRPLAAIGLALALPVAIAAVQWLPVEYWPGQAAAVASAPAQLIFHDRPLAEVLAELDRHRPGLIWSDKTQLQNLRFTGVLPVQDSNAALALLQATLPIRIDFYSDYLVNVRPR</sequence>
<dbReference type="EMBL" id="CP046621">
    <property type="protein sequence ID" value="QGW77499.1"/>
    <property type="molecule type" value="Genomic_DNA"/>
</dbReference>
<evidence type="ECO:0000259" key="1">
    <source>
        <dbReference type="Pfam" id="PF16220"/>
    </source>
</evidence>
<accession>A0A6I6GWV1</accession>
<protein>
    <submittedName>
        <fullName evidence="2">DUF4880 domain-containing protein</fullName>
    </submittedName>
</protein>
<name>A0A6I6GWV1_9PSED</name>
<gene>
    <name evidence="2" type="ORF">GPJ81_12655</name>
</gene>
<dbReference type="GO" id="GO:0016989">
    <property type="term" value="F:sigma factor antagonist activity"/>
    <property type="evidence" value="ECO:0007669"/>
    <property type="project" value="TreeGrafter"/>
</dbReference>
<evidence type="ECO:0000313" key="3">
    <source>
        <dbReference type="Proteomes" id="UP000426235"/>
    </source>
</evidence>
<reference evidence="2" key="1">
    <citation type="submission" date="2019-12" db="EMBL/GenBank/DDBJ databases">
        <title>Hybrid Genome Assemblies of two High G+C Isolates from Undergraduate Microbiology Courses.</title>
        <authorList>
            <person name="Ne Ville C.J."/>
            <person name="Enright D."/>
            <person name="Hernandez I."/>
            <person name="Dodsworth J."/>
            <person name="Orwin P.M."/>
        </authorList>
    </citation>
    <scope>NUCLEOTIDE SEQUENCE [LARGE SCALE GENOMIC DNA]</scope>
    <source>
        <strain evidence="2">Neo</strain>
    </source>
</reference>
<organism evidence="2 3">
    <name type="scientific">Pseudomonas alkylphenolica</name>
    <dbReference type="NCBI Taxonomy" id="237609"/>
    <lineage>
        <taxon>Bacteria</taxon>
        <taxon>Pseudomonadati</taxon>
        <taxon>Pseudomonadota</taxon>
        <taxon>Gammaproteobacteria</taxon>
        <taxon>Pseudomonadales</taxon>
        <taxon>Pseudomonadaceae</taxon>
        <taxon>Pseudomonas</taxon>
    </lineage>
</organism>
<proteinExistence type="predicted"/>
<dbReference type="AlphaFoldDB" id="A0A6I6GWV1"/>
<dbReference type="InterPro" id="IPR012373">
    <property type="entry name" value="Ferrdict_sens_TM"/>
</dbReference>
<dbReference type="PANTHER" id="PTHR30273">
    <property type="entry name" value="PERIPLASMIC SIGNAL SENSOR AND SIGMA FACTOR ACTIVATOR FECR-RELATED"/>
    <property type="match status" value="1"/>
</dbReference>
<feature type="domain" description="FecR N-terminal" evidence="1">
    <location>
        <begin position="25"/>
        <end position="66"/>
    </location>
</feature>
<dbReference type="PANTHER" id="PTHR30273:SF2">
    <property type="entry name" value="PROTEIN FECR"/>
    <property type="match status" value="1"/>
</dbReference>
<dbReference type="Proteomes" id="UP000426235">
    <property type="component" value="Chromosome"/>
</dbReference>